<evidence type="ECO:0000256" key="1">
    <source>
        <dbReference type="SAM" id="Phobius"/>
    </source>
</evidence>
<keyword evidence="1" id="KW-1133">Transmembrane helix</keyword>
<keyword evidence="3" id="KW-1185">Reference proteome</keyword>
<feature type="transmembrane region" description="Helical" evidence="1">
    <location>
        <begin position="77"/>
        <end position="93"/>
    </location>
</feature>
<gene>
    <name evidence="2" type="ORF">J2800_000434</name>
</gene>
<feature type="transmembrane region" description="Helical" evidence="1">
    <location>
        <begin position="99"/>
        <end position="117"/>
    </location>
</feature>
<dbReference type="Pfam" id="PF05656">
    <property type="entry name" value="DUF805"/>
    <property type="match status" value="1"/>
</dbReference>
<organism evidence="2 3">
    <name type="scientific">Caulobacter rhizosphaerae</name>
    <dbReference type="NCBI Taxonomy" id="2010972"/>
    <lineage>
        <taxon>Bacteria</taxon>
        <taxon>Pseudomonadati</taxon>
        <taxon>Pseudomonadota</taxon>
        <taxon>Alphaproteobacteria</taxon>
        <taxon>Caulobacterales</taxon>
        <taxon>Caulobacteraceae</taxon>
        <taxon>Caulobacter</taxon>
    </lineage>
</organism>
<dbReference type="PANTHER" id="PTHR34980">
    <property type="entry name" value="INNER MEMBRANE PROTEIN-RELATED-RELATED"/>
    <property type="match status" value="1"/>
</dbReference>
<name>A0ABU1MU55_9CAUL</name>
<evidence type="ECO:0000313" key="3">
    <source>
        <dbReference type="Proteomes" id="UP001262754"/>
    </source>
</evidence>
<dbReference type="Proteomes" id="UP001262754">
    <property type="component" value="Unassembled WGS sequence"/>
</dbReference>
<protein>
    <submittedName>
        <fullName evidence="2">Uncharacterized membrane protein YhaH (DUF805 family)</fullName>
    </submittedName>
</protein>
<sequence>MNERAEWWDLFLSASGRTARGPFLMVAGVLLGVAVLYDASLPDALHWLTGWLVYPALVFCGACVLSKRLHDRGRSGWWAALVLMSLIAVWPTPKHFLDFLFAGVLVWAIVELGVMPGEQGANRYGPNPLKPATAA</sequence>
<evidence type="ECO:0000313" key="2">
    <source>
        <dbReference type="EMBL" id="MDR6529719.1"/>
    </source>
</evidence>
<proteinExistence type="predicted"/>
<feature type="transmembrane region" description="Helical" evidence="1">
    <location>
        <begin position="21"/>
        <end position="39"/>
    </location>
</feature>
<keyword evidence="1" id="KW-0472">Membrane</keyword>
<comment type="caution">
    <text evidence="2">The sequence shown here is derived from an EMBL/GenBank/DDBJ whole genome shotgun (WGS) entry which is preliminary data.</text>
</comment>
<dbReference type="InterPro" id="IPR008523">
    <property type="entry name" value="DUF805"/>
</dbReference>
<dbReference type="PANTHER" id="PTHR34980:SF1">
    <property type="entry name" value="INNER MEMBRANE PROTEIN"/>
    <property type="match status" value="1"/>
</dbReference>
<dbReference type="RefSeq" id="WP_163230159.1">
    <property type="nucleotide sequence ID" value="NZ_BMLD01000015.1"/>
</dbReference>
<reference evidence="2 3" key="1">
    <citation type="submission" date="2023-07" db="EMBL/GenBank/DDBJ databases">
        <title>Sorghum-associated microbial communities from plants grown in Nebraska, USA.</title>
        <authorList>
            <person name="Schachtman D."/>
        </authorList>
    </citation>
    <scope>NUCLEOTIDE SEQUENCE [LARGE SCALE GENOMIC DNA]</scope>
    <source>
        <strain evidence="2 3">DS2154</strain>
    </source>
</reference>
<feature type="transmembrane region" description="Helical" evidence="1">
    <location>
        <begin position="45"/>
        <end position="65"/>
    </location>
</feature>
<accession>A0ABU1MU55</accession>
<keyword evidence="1" id="KW-0812">Transmembrane</keyword>
<dbReference type="EMBL" id="JAVDRL010000001">
    <property type="protein sequence ID" value="MDR6529719.1"/>
    <property type="molecule type" value="Genomic_DNA"/>
</dbReference>